<dbReference type="GO" id="GO:0003700">
    <property type="term" value="F:DNA-binding transcription factor activity"/>
    <property type="evidence" value="ECO:0007669"/>
    <property type="project" value="TreeGrafter"/>
</dbReference>
<dbReference type="STRING" id="1852522.SAMN06295960_4153"/>
<dbReference type="Pfam" id="PF01381">
    <property type="entry name" value="HTH_3"/>
    <property type="match status" value="1"/>
</dbReference>
<dbReference type="Proteomes" id="UP000193834">
    <property type="component" value="Unassembled WGS sequence"/>
</dbReference>
<keyword evidence="1" id="KW-0238">DNA-binding</keyword>
<dbReference type="CDD" id="cd00093">
    <property type="entry name" value="HTH_XRE"/>
    <property type="match status" value="1"/>
</dbReference>
<dbReference type="PANTHER" id="PTHR46797">
    <property type="entry name" value="HTH-TYPE TRANSCRIPTIONAL REGULATOR"/>
    <property type="match status" value="1"/>
</dbReference>
<evidence type="ECO:0000256" key="1">
    <source>
        <dbReference type="ARBA" id="ARBA00023125"/>
    </source>
</evidence>
<gene>
    <name evidence="3" type="ORF">SAMN06295960_4153</name>
</gene>
<protein>
    <submittedName>
        <fullName evidence="3">Helix-turn-helix</fullName>
    </submittedName>
</protein>
<feature type="domain" description="HTH cro/C1-type" evidence="2">
    <location>
        <begin position="11"/>
        <end position="66"/>
    </location>
</feature>
<reference evidence="3 4" key="1">
    <citation type="submission" date="2017-04" db="EMBL/GenBank/DDBJ databases">
        <authorList>
            <person name="Afonso C.L."/>
            <person name="Miller P.J."/>
            <person name="Scott M.A."/>
            <person name="Spackman E."/>
            <person name="Goraichik I."/>
            <person name="Dimitrov K.M."/>
            <person name="Suarez D.L."/>
            <person name="Swayne D.E."/>
        </authorList>
    </citation>
    <scope>NUCLEOTIDE SEQUENCE [LARGE SCALE GENOMIC DNA]</scope>
    <source>
        <strain evidence="3 4">11</strain>
    </source>
</reference>
<dbReference type="PANTHER" id="PTHR46797:SF1">
    <property type="entry name" value="METHYLPHOSPHONATE SYNTHASE"/>
    <property type="match status" value="1"/>
</dbReference>
<evidence type="ECO:0000259" key="2">
    <source>
        <dbReference type="PROSITE" id="PS50943"/>
    </source>
</evidence>
<dbReference type="InterPro" id="IPR001387">
    <property type="entry name" value="Cro/C1-type_HTH"/>
</dbReference>
<evidence type="ECO:0000313" key="4">
    <source>
        <dbReference type="Proteomes" id="UP000193834"/>
    </source>
</evidence>
<dbReference type="OrthoDB" id="9812960at2"/>
<evidence type="ECO:0000313" key="3">
    <source>
        <dbReference type="EMBL" id="SMG56512.1"/>
    </source>
</evidence>
<dbReference type="SUPFAM" id="SSF47413">
    <property type="entry name" value="lambda repressor-like DNA-binding domains"/>
    <property type="match status" value="1"/>
</dbReference>
<dbReference type="InterPro" id="IPR010982">
    <property type="entry name" value="Lambda_DNA-bd_dom_sf"/>
</dbReference>
<organism evidence="3 4">
    <name type="scientific">Paenibacillus aquistagni</name>
    <dbReference type="NCBI Taxonomy" id="1852522"/>
    <lineage>
        <taxon>Bacteria</taxon>
        <taxon>Bacillati</taxon>
        <taxon>Bacillota</taxon>
        <taxon>Bacilli</taxon>
        <taxon>Bacillales</taxon>
        <taxon>Paenibacillaceae</taxon>
        <taxon>Paenibacillus</taxon>
    </lineage>
</organism>
<dbReference type="RefSeq" id="WP_085497583.1">
    <property type="nucleotide sequence ID" value="NZ_FXAZ01000007.1"/>
</dbReference>
<dbReference type="GO" id="GO:0005829">
    <property type="term" value="C:cytosol"/>
    <property type="evidence" value="ECO:0007669"/>
    <property type="project" value="TreeGrafter"/>
</dbReference>
<proteinExistence type="predicted"/>
<dbReference type="SMART" id="SM00530">
    <property type="entry name" value="HTH_XRE"/>
    <property type="match status" value="1"/>
</dbReference>
<sequence>MKKENEFGEYLKLIRKQEKLTLTELAKKTGLSHSYLSQLENGKRKVPPINTLLKISRALDVSIAEMPFTSELSNAELETFYNELQIETLLLLLKIIGKDDHHFKQTTYFHPKFNKLIDEFKDIFKVKKNYISPRDILDTVCGYDGDLEIIQNWIEELNEVAEWHNEVVDPLLFSGDLSKVLQSNSLTFNNRKLSRGDRQRILDMLHIMFPYEDNRPEDN</sequence>
<dbReference type="EMBL" id="FXAZ01000007">
    <property type="protein sequence ID" value="SMG56512.1"/>
    <property type="molecule type" value="Genomic_DNA"/>
</dbReference>
<dbReference type="InterPro" id="IPR050807">
    <property type="entry name" value="TransReg_Diox_bact_type"/>
</dbReference>
<name>A0A1X7LTB7_9BACL</name>
<keyword evidence="4" id="KW-1185">Reference proteome</keyword>
<dbReference type="PROSITE" id="PS50943">
    <property type="entry name" value="HTH_CROC1"/>
    <property type="match status" value="1"/>
</dbReference>
<dbReference type="Gene3D" id="1.10.260.40">
    <property type="entry name" value="lambda repressor-like DNA-binding domains"/>
    <property type="match status" value="1"/>
</dbReference>
<accession>A0A1X7LTB7</accession>
<dbReference type="GO" id="GO:0003677">
    <property type="term" value="F:DNA binding"/>
    <property type="evidence" value="ECO:0007669"/>
    <property type="project" value="UniProtKB-KW"/>
</dbReference>
<dbReference type="AlphaFoldDB" id="A0A1X7LTB7"/>